<dbReference type="PANTHER" id="PTHR33710">
    <property type="entry name" value="BNAC02G09200D PROTEIN"/>
    <property type="match status" value="1"/>
</dbReference>
<dbReference type="Pfam" id="PF13456">
    <property type="entry name" value="RVT_3"/>
    <property type="match status" value="1"/>
</dbReference>
<dbReference type="SUPFAM" id="SSF53098">
    <property type="entry name" value="Ribonuclease H-like"/>
    <property type="match status" value="1"/>
</dbReference>
<dbReference type="InterPro" id="IPR012337">
    <property type="entry name" value="RNaseH-like_sf"/>
</dbReference>
<dbReference type="InterPro" id="IPR036397">
    <property type="entry name" value="RNaseH_sf"/>
</dbReference>
<sequence>MGSQGGKTWEALRYLFSQDDLPWICAGDFNEITSQDEQLGQNERNDHQMNLFTKCLADCRLTDLGYSGYPFTWDNRREGLANVQARLDRALGNSEFLHLFPLSRVSHIPVEESDHMALLINVATASDSNQCRSPGVRGFMFEEMWTRHGTFDDTVQTLWDNTGYHGSRINALWQRLKGVSRELQSWSFNTFGSVKNAIKRLKAGLEEAKVQALVSGSFEEEAQLANEIKGIRFGADGPHVTHLLFADESIVFLEASKKNMQTLKRVLTDYEVSSGQRVNLQKSSIFFGPGCNDGLKEQVKRDIGIACEALSERYLGLPTVVGKSKAGCFQYLTDRSWGKIKGWKGQGMSKPGRGTLIKSVLQAVPAYAMSCFQLTKNQWKAKDDELGWFCMMVYKLWLSRNDAWESKEMEDPRAIATRTKVPVEEWQEINGSLKTPRRNLKEPWLCPEEGWVKVNVDGAFRAADGNGGGGVVIRDHHGGFVSGANHFFPHVTDAEGAELLACRRGLALARASQVQKVVLETDSTGVAAKLRRDDQDRSSYGVLIDEIKLLLSGFADVSTRETVGFLQAWLRRHPGWAAGEPPPPPTPPSPAALFRRPAFAFSASALPPHPRRSTAPDRTGQLRLDPVPTGNPPPLSTSSPSNLIPVRAQPQPTSFPGRGEHPGPSLHVVLLHVFSVAIGNT</sequence>
<feature type="region of interest" description="Disordered" evidence="1">
    <location>
        <begin position="604"/>
        <end position="661"/>
    </location>
</feature>
<comment type="caution">
    <text evidence="3">The sequence shown here is derived from an EMBL/GenBank/DDBJ whole genome shotgun (WGS) entry which is preliminary data.</text>
</comment>
<dbReference type="EMBL" id="JAUUTY010000004">
    <property type="protein sequence ID" value="KAK1648398.1"/>
    <property type="molecule type" value="Genomic_DNA"/>
</dbReference>
<reference evidence="3" key="1">
    <citation type="submission" date="2023-07" db="EMBL/GenBank/DDBJ databases">
        <title>A chromosome-level genome assembly of Lolium multiflorum.</title>
        <authorList>
            <person name="Chen Y."/>
            <person name="Copetti D."/>
            <person name="Kolliker R."/>
            <person name="Studer B."/>
        </authorList>
    </citation>
    <scope>NUCLEOTIDE SEQUENCE</scope>
    <source>
        <strain evidence="3">02402/16</strain>
        <tissue evidence="3">Leaf</tissue>
    </source>
</reference>
<protein>
    <recommendedName>
        <fullName evidence="2">RNase H type-1 domain-containing protein</fullName>
    </recommendedName>
</protein>
<dbReference type="Proteomes" id="UP001231189">
    <property type="component" value="Unassembled WGS sequence"/>
</dbReference>
<dbReference type="InterPro" id="IPR036691">
    <property type="entry name" value="Endo/exonu/phosph_ase_sf"/>
</dbReference>
<dbReference type="InterPro" id="IPR044730">
    <property type="entry name" value="RNase_H-like_dom_plant"/>
</dbReference>
<evidence type="ECO:0000256" key="1">
    <source>
        <dbReference type="SAM" id="MobiDB-lite"/>
    </source>
</evidence>
<accession>A0AAD8SB42</accession>
<name>A0AAD8SB42_LOLMU</name>
<dbReference type="SUPFAM" id="SSF56219">
    <property type="entry name" value="DNase I-like"/>
    <property type="match status" value="1"/>
</dbReference>
<dbReference type="GO" id="GO:0003676">
    <property type="term" value="F:nucleic acid binding"/>
    <property type="evidence" value="ECO:0007669"/>
    <property type="project" value="InterPro"/>
</dbReference>
<proteinExistence type="predicted"/>
<organism evidence="3 4">
    <name type="scientific">Lolium multiflorum</name>
    <name type="common">Italian ryegrass</name>
    <name type="synonym">Lolium perenne subsp. multiflorum</name>
    <dbReference type="NCBI Taxonomy" id="4521"/>
    <lineage>
        <taxon>Eukaryota</taxon>
        <taxon>Viridiplantae</taxon>
        <taxon>Streptophyta</taxon>
        <taxon>Embryophyta</taxon>
        <taxon>Tracheophyta</taxon>
        <taxon>Spermatophyta</taxon>
        <taxon>Magnoliopsida</taxon>
        <taxon>Liliopsida</taxon>
        <taxon>Poales</taxon>
        <taxon>Poaceae</taxon>
        <taxon>BOP clade</taxon>
        <taxon>Pooideae</taxon>
        <taxon>Poodae</taxon>
        <taxon>Poeae</taxon>
        <taxon>Poeae Chloroplast Group 2 (Poeae type)</taxon>
        <taxon>Loliodinae</taxon>
        <taxon>Loliinae</taxon>
        <taxon>Lolium</taxon>
    </lineage>
</organism>
<dbReference type="Gene3D" id="3.30.420.10">
    <property type="entry name" value="Ribonuclease H-like superfamily/Ribonuclease H"/>
    <property type="match status" value="1"/>
</dbReference>
<keyword evidence="4" id="KW-1185">Reference proteome</keyword>
<evidence type="ECO:0000313" key="3">
    <source>
        <dbReference type="EMBL" id="KAK1648398.1"/>
    </source>
</evidence>
<evidence type="ECO:0000313" key="4">
    <source>
        <dbReference type="Proteomes" id="UP001231189"/>
    </source>
</evidence>
<dbReference type="CDD" id="cd06222">
    <property type="entry name" value="RNase_H_like"/>
    <property type="match status" value="1"/>
</dbReference>
<dbReference type="AlphaFoldDB" id="A0AAD8SB42"/>
<gene>
    <name evidence="3" type="ORF">QYE76_066203</name>
</gene>
<feature type="domain" description="RNase H type-1" evidence="2">
    <location>
        <begin position="455"/>
        <end position="558"/>
    </location>
</feature>
<dbReference type="GO" id="GO:0004523">
    <property type="term" value="F:RNA-DNA hybrid ribonuclease activity"/>
    <property type="evidence" value="ECO:0007669"/>
    <property type="project" value="InterPro"/>
</dbReference>
<dbReference type="InterPro" id="IPR002156">
    <property type="entry name" value="RNaseH_domain"/>
</dbReference>
<dbReference type="PANTHER" id="PTHR33710:SF62">
    <property type="entry name" value="DUF4283 DOMAIN PROTEIN"/>
    <property type="match status" value="1"/>
</dbReference>
<evidence type="ECO:0000259" key="2">
    <source>
        <dbReference type="Pfam" id="PF13456"/>
    </source>
</evidence>
<dbReference type="Gene3D" id="3.60.10.10">
    <property type="entry name" value="Endonuclease/exonuclease/phosphatase"/>
    <property type="match status" value="1"/>
</dbReference>
<feature type="compositionally biased region" description="Low complexity" evidence="1">
    <location>
        <begin position="636"/>
        <end position="645"/>
    </location>
</feature>